<evidence type="ECO:0000313" key="2">
    <source>
        <dbReference type="EMBL" id="TXG77962.1"/>
    </source>
</evidence>
<feature type="domain" description="CdiA toxin EC869-like" evidence="1">
    <location>
        <begin position="517"/>
        <end position="610"/>
    </location>
</feature>
<proteinExistence type="predicted"/>
<accession>A0A5C7JAD7</accession>
<dbReference type="Pfam" id="PF21111">
    <property type="entry name" value="CDI_toxin_EC869_like"/>
    <property type="match status" value="1"/>
</dbReference>
<comment type="caution">
    <text evidence="2">The sequence shown here is derived from an EMBL/GenBank/DDBJ whole genome shotgun (WGS) entry which is preliminary data.</text>
</comment>
<protein>
    <recommendedName>
        <fullName evidence="1">CdiA toxin EC869-like domain-containing protein</fullName>
    </recommendedName>
</protein>
<dbReference type="EMBL" id="SSDS01000031">
    <property type="protein sequence ID" value="TXG77962.1"/>
    <property type="molecule type" value="Genomic_DNA"/>
</dbReference>
<name>A0A5C7JAD7_9BACT</name>
<dbReference type="GO" id="GO:0004530">
    <property type="term" value="F:deoxyribonuclease I activity"/>
    <property type="evidence" value="ECO:0007669"/>
    <property type="project" value="InterPro"/>
</dbReference>
<dbReference type="Proteomes" id="UP000321026">
    <property type="component" value="Unassembled WGS sequence"/>
</dbReference>
<sequence>MSNAEQKEQGDRRLQAVPEVKPLQTADAQAARVAGASDVQAVQALNPNRHNGSAGGDQELSFELIAYGNEGFGKVVAARQPERLNARSDQDQMDTGTMLAAEAKTNPAAEPVRLFKEWLNKQPESPQKETLKQEVRQQAADLSPEMKARMEHLAAVRRRIDEAGLEEGGVHQAITPEMASRTKLEGQVRQDQPLENTADGWLEAGRRISELPIDKQLQVIGSGLMAGYQQYQHDERERTWGQIIGTTEGLGAVAVNLATIAEFTCDCIAGNKERAAERGGKFGEAVGQTIVSGVKLFKDADAYLFKVGFDGDYGRPFRDLVTVGAALNDRWAQLPPREQERIKYKLITEMAADGLIGAGGAKAIGKAKVFTEVLDAIALEAKAAGGAVKGVGRQVVTDLKGMRQDVIAHGQHVTQYIQELLKDFTAPEMAIPGGGKIKFTRDLGRPADKPITNVLMSQANDLGGSGRLVGKGVDAAGKALKFSEESGIKLNHARPGQDNLWSQAPVTRGLDVHVGLGENLPANTKTIDRIHVKDGIATSIKSIEPRDISYQQPGAFESKLRGYIHELEMYKGRQTKTGRGLQLQEDEIDEKVLHIGIPDGAITETQVASLESLGKAVMQYNSTKPFDSAPIRIEVTILK</sequence>
<evidence type="ECO:0000313" key="3">
    <source>
        <dbReference type="Proteomes" id="UP000321026"/>
    </source>
</evidence>
<dbReference type="Gene3D" id="3.40.1350.110">
    <property type="match status" value="1"/>
</dbReference>
<organism evidence="2 3">
    <name type="scientific">Candidatus Dojkabacteria bacterium</name>
    <dbReference type="NCBI Taxonomy" id="2099670"/>
    <lineage>
        <taxon>Bacteria</taxon>
        <taxon>Candidatus Dojkabacteria</taxon>
    </lineage>
</organism>
<reference evidence="2 3" key="1">
    <citation type="submission" date="2018-09" db="EMBL/GenBank/DDBJ databases">
        <title>Metagenome Assembled Genomes from an Advanced Water Purification Facility.</title>
        <authorList>
            <person name="Stamps B.W."/>
            <person name="Spear J.R."/>
        </authorList>
    </citation>
    <scope>NUCLEOTIDE SEQUENCE [LARGE SCALE GENOMIC DNA]</scope>
    <source>
        <strain evidence="2">Bin_63_2</strain>
    </source>
</reference>
<evidence type="ECO:0000259" key="1">
    <source>
        <dbReference type="Pfam" id="PF21111"/>
    </source>
</evidence>
<dbReference type="InterPro" id="IPR033799">
    <property type="entry name" value="CdiA_EC869-like"/>
</dbReference>
<dbReference type="AlphaFoldDB" id="A0A5C7JAD7"/>
<gene>
    <name evidence="2" type="ORF">E6Q11_01900</name>
</gene>